<dbReference type="EMBL" id="FOQD01000006">
    <property type="protein sequence ID" value="SFI16751.1"/>
    <property type="molecule type" value="Genomic_DNA"/>
</dbReference>
<dbReference type="STRING" id="1576369.SAMN05421753_106110"/>
<keyword evidence="3" id="KW-1185">Reference proteome</keyword>
<gene>
    <name evidence="2" type="ORF">SAMN05421753_106110</name>
</gene>
<dbReference type="AlphaFoldDB" id="A0A1I3G0R5"/>
<evidence type="ECO:0000313" key="3">
    <source>
        <dbReference type="Proteomes" id="UP000199518"/>
    </source>
</evidence>
<dbReference type="Pfam" id="PF14279">
    <property type="entry name" value="HNH_5"/>
    <property type="match status" value="1"/>
</dbReference>
<evidence type="ECO:0000259" key="1">
    <source>
        <dbReference type="SMART" id="SM00507"/>
    </source>
</evidence>
<dbReference type="SMART" id="SM00507">
    <property type="entry name" value="HNHc"/>
    <property type="match status" value="1"/>
</dbReference>
<dbReference type="InterPro" id="IPR052892">
    <property type="entry name" value="NA-targeting_endonuclease"/>
</dbReference>
<organism evidence="2 3">
    <name type="scientific">Planctomicrobium piriforme</name>
    <dbReference type="NCBI Taxonomy" id="1576369"/>
    <lineage>
        <taxon>Bacteria</taxon>
        <taxon>Pseudomonadati</taxon>
        <taxon>Planctomycetota</taxon>
        <taxon>Planctomycetia</taxon>
        <taxon>Planctomycetales</taxon>
        <taxon>Planctomycetaceae</taxon>
        <taxon>Planctomicrobium</taxon>
    </lineage>
</organism>
<sequence length="230" mass="26149">MVSLAQPTAPELLAVDNDRPLMRKPVSTSAALQANILALNRNFLAVQVISAKRAFCLLCKGLAEVIHVEGGAYCAYDFDAWRELCDLKVAVGEQRDYEDWIRAVNFEIQVPRVVRLLTYDRVPRNTVKFNRRNIFLRDGHRCQYCGKRYSTPRLSLDHVMPKSRGGADTWENIVCACLKCNVDKGGRTPSEAGMKLLQKPIKPKRSPLLSRQLSLSKYESWRNFIPHSTE</sequence>
<dbReference type="Gene3D" id="1.10.30.50">
    <property type="match status" value="1"/>
</dbReference>
<name>A0A1I3G0R5_9PLAN</name>
<dbReference type="PANTHER" id="PTHR33877">
    <property type="entry name" value="SLL1193 PROTEIN"/>
    <property type="match status" value="1"/>
</dbReference>
<feature type="domain" description="HNH nuclease" evidence="1">
    <location>
        <begin position="129"/>
        <end position="182"/>
    </location>
</feature>
<protein>
    <submittedName>
        <fullName evidence="2">5-methylcytosine-specific restriction endonuclease McrA</fullName>
    </submittedName>
</protein>
<dbReference type="CDD" id="cd00085">
    <property type="entry name" value="HNHc"/>
    <property type="match status" value="1"/>
</dbReference>
<dbReference type="Proteomes" id="UP000199518">
    <property type="component" value="Unassembled WGS sequence"/>
</dbReference>
<evidence type="ECO:0000313" key="2">
    <source>
        <dbReference type="EMBL" id="SFI16751.1"/>
    </source>
</evidence>
<reference evidence="3" key="1">
    <citation type="submission" date="2016-10" db="EMBL/GenBank/DDBJ databases">
        <authorList>
            <person name="Varghese N."/>
            <person name="Submissions S."/>
        </authorList>
    </citation>
    <scope>NUCLEOTIDE SEQUENCE [LARGE SCALE GENOMIC DNA]</scope>
    <source>
        <strain evidence="3">DSM 26348</strain>
    </source>
</reference>
<accession>A0A1I3G0R5</accession>
<dbReference type="InterPro" id="IPR003615">
    <property type="entry name" value="HNH_nuc"/>
</dbReference>
<keyword evidence="2" id="KW-0255">Endonuclease</keyword>
<dbReference type="PANTHER" id="PTHR33877:SF2">
    <property type="entry name" value="OS07G0170200 PROTEIN"/>
    <property type="match status" value="1"/>
</dbReference>
<proteinExistence type="predicted"/>
<keyword evidence="2" id="KW-0540">Nuclease</keyword>
<dbReference type="GO" id="GO:0004519">
    <property type="term" value="F:endonuclease activity"/>
    <property type="evidence" value="ECO:0007669"/>
    <property type="project" value="UniProtKB-KW"/>
</dbReference>
<dbReference type="InterPro" id="IPR029471">
    <property type="entry name" value="HNH_5"/>
</dbReference>
<keyword evidence="2" id="KW-0378">Hydrolase</keyword>